<dbReference type="Proteomes" id="UP001291687">
    <property type="component" value="Unassembled WGS sequence"/>
</dbReference>
<accession>A0ABU5NDN3</accession>
<dbReference type="RefSeq" id="WP_322777159.1">
    <property type="nucleotide sequence ID" value="NZ_JARJFB010000101.1"/>
</dbReference>
<proteinExistence type="predicted"/>
<evidence type="ECO:0000259" key="1">
    <source>
        <dbReference type="Pfam" id="PF07883"/>
    </source>
</evidence>
<sequence>MNGVINFKEKFDKFSETWTPKILGQYELFIVVAGQLTIMMRDREVLLQAGESFIVPKGVEHKPVANDEAHVLLVEKAGTLNTGDRRTDKTVVDEEWI</sequence>
<reference evidence="2 3" key="1">
    <citation type="submission" date="2023-03" db="EMBL/GenBank/DDBJ databases">
        <title>Host association and intracellularity evolved multiple times independently in the Rickettsiales.</title>
        <authorList>
            <person name="Castelli M."/>
            <person name="Nardi T."/>
            <person name="Gammuto L."/>
            <person name="Bellinzona G."/>
            <person name="Sabaneyeva E."/>
            <person name="Potekhin A."/>
            <person name="Serra V."/>
            <person name="Petroni G."/>
            <person name="Sassera D."/>
        </authorList>
    </citation>
    <scope>NUCLEOTIDE SEQUENCE [LARGE SCALE GENOMIC DNA]</scope>
    <source>
        <strain evidence="2 3">Sr 2-6</strain>
    </source>
</reference>
<comment type="caution">
    <text evidence="2">The sequence shown here is derived from an EMBL/GenBank/DDBJ whole genome shotgun (WGS) entry which is preliminary data.</text>
</comment>
<keyword evidence="3" id="KW-1185">Reference proteome</keyword>
<dbReference type="InterPro" id="IPR013096">
    <property type="entry name" value="Cupin_2"/>
</dbReference>
<dbReference type="SUPFAM" id="SSF51182">
    <property type="entry name" value="RmlC-like cupins"/>
    <property type="match status" value="1"/>
</dbReference>
<gene>
    <name evidence="2" type="ORF">Megvenef_01228</name>
</gene>
<feature type="domain" description="Cupin type-2" evidence="1">
    <location>
        <begin position="25"/>
        <end position="73"/>
    </location>
</feature>
<organism evidence="2 3">
    <name type="scientific">Candidatus Megaera venefica</name>
    <dbReference type="NCBI Taxonomy" id="2055910"/>
    <lineage>
        <taxon>Bacteria</taxon>
        <taxon>Pseudomonadati</taxon>
        <taxon>Pseudomonadota</taxon>
        <taxon>Alphaproteobacteria</taxon>
        <taxon>Rickettsiales</taxon>
        <taxon>Rickettsiaceae</taxon>
        <taxon>Candidatus Megaera</taxon>
    </lineage>
</organism>
<dbReference type="EMBL" id="JARJFB010000101">
    <property type="protein sequence ID" value="MEA0971255.1"/>
    <property type="molecule type" value="Genomic_DNA"/>
</dbReference>
<protein>
    <submittedName>
        <fullName evidence="2">Cupin domain protein</fullName>
    </submittedName>
</protein>
<evidence type="ECO:0000313" key="2">
    <source>
        <dbReference type="EMBL" id="MEA0971255.1"/>
    </source>
</evidence>
<dbReference type="Gene3D" id="2.60.120.10">
    <property type="entry name" value="Jelly Rolls"/>
    <property type="match status" value="1"/>
</dbReference>
<dbReference type="InterPro" id="IPR011051">
    <property type="entry name" value="RmlC_Cupin_sf"/>
</dbReference>
<evidence type="ECO:0000313" key="3">
    <source>
        <dbReference type="Proteomes" id="UP001291687"/>
    </source>
</evidence>
<name>A0ABU5NDN3_9RICK</name>
<dbReference type="Pfam" id="PF07883">
    <property type="entry name" value="Cupin_2"/>
    <property type="match status" value="1"/>
</dbReference>
<dbReference type="InterPro" id="IPR014710">
    <property type="entry name" value="RmlC-like_jellyroll"/>
</dbReference>